<keyword evidence="9 15" id="KW-0556">Organic radical</keyword>
<comment type="pathway">
    <text evidence="2 17">Fermentation; pyruvate fermentation; formate from pyruvate: step 1/1.</text>
</comment>
<evidence type="ECO:0000256" key="11">
    <source>
        <dbReference type="ARBA" id="ARBA00023315"/>
    </source>
</evidence>
<protein>
    <recommendedName>
        <fullName evidence="5 17">Formate acetyltransferase</fullName>
        <ecNumber evidence="4 17">2.3.1.54</ecNumber>
    </recommendedName>
    <alternativeName>
        <fullName evidence="12 17">Pyruvate formate-lyase</fullName>
    </alternativeName>
</protein>
<proteinExistence type="inferred from homology"/>
<evidence type="ECO:0000256" key="7">
    <source>
        <dbReference type="ARBA" id="ARBA00022526"/>
    </source>
</evidence>
<evidence type="ECO:0000256" key="4">
    <source>
        <dbReference type="ARBA" id="ARBA00013214"/>
    </source>
</evidence>
<name>A0A1M6L0V5_9FIRM</name>
<dbReference type="AlphaFoldDB" id="A0A1M6L0V5"/>
<comment type="subunit">
    <text evidence="17">Homodimer.</text>
</comment>
<dbReference type="EC" id="2.3.1.54" evidence="4 17"/>
<evidence type="ECO:0000256" key="3">
    <source>
        <dbReference type="ARBA" id="ARBA00008375"/>
    </source>
</evidence>
<evidence type="ECO:0000256" key="14">
    <source>
        <dbReference type="PIRSR" id="PIRSR000379-1"/>
    </source>
</evidence>
<evidence type="ECO:0000256" key="8">
    <source>
        <dbReference type="ARBA" id="ARBA00022679"/>
    </source>
</evidence>
<dbReference type="PROSITE" id="PS51554">
    <property type="entry name" value="PFL"/>
    <property type="match status" value="1"/>
</dbReference>
<evidence type="ECO:0000256" key="17">
    <source>
        <dbReference type="RuleBase" id="RU368075"/>
    </source>
</evidence>
<dbReference type="SUPFAM" id="SSF51998">
    <property type="entry name" value="PFL-like glycyl radical enzymes"/>
    <property type="match status" value="1"/>
</dbReference>
<evidence type="ECO:0000256" key="1">
    <source>
        <dbReference type="ARBA" id="ARBA00004496"/>
    </source>
</evidence>
<dbReference type="STRING" id="1121476.SAMN02745751_03036"/>
<feature type="modified residue" description="Glycine radical" evidence="15 16">
    <location>
        <position position="756"/>
    </location>
</feature>
<dbReference type="PIRSF" id="PIRSF000379">
    <property type="entry name" value="For_Ac_trans_1"/>
    <property type="match status" value="1"/>
</dbReference>
<dbReference type="InterPro" id="IPR004184">
    <property type="entry name" value="PFL_dom"/>
</dbReference>
<evidence type="ECO:0000313" key="21">
    <source>
        <dbReference type="Proteomes" id="UP000184052"/>
    </source>
</evidence>
<dbReference type="GO" id="GO:0006006">
    <property type="term" value="P:glucose metabolic process"/>
    <property type="evidence" value="ECO:0007669"/>
    <property type="project" value="UniProtKB-UniRule"/>
</dbReference>
<keyword evidence="6 17" id="KW-0963">Cytoplasm</keyword>
<dbReference type="Pfam" id="PF02901">
    <property type="entry name" value="PFL-like"/>
    <property type="match status" value="1"/>
</dbReference>
<evidence type="ECO:0000259" key="19">
    <source>
        <dbReference type="PROSITE" id="PS51554"/>
    </source>
</evidence>
<feature type="active site" description="S-acetylcysteine intermediate" evidence="14">
    <location>
        <position position="445"/>
    </location>
</feature>
<keyword evidence="7 17" id="KW-0313">Glucose metabolism</keyword>
<dbReference type="PROSITE" id="PS00850">
    <property type="entry name" value="GLY_RADICAL_1"/>
    <property type="match status" value="1"/>
</dbReference>
<keyword evidence="21" id="KW-1185">Reference proteome</keyword>
<evidence type="ECO:0000259" key="18">
    <source>
        <dbReference type="PROSITE" id="PS51149"/>
    </source>
</evidence>
<dbReference type="InterPro" id="IPR005949">
    <property type="entry name" value="Form_AcTrfase"/>
</dbReference>
<dbReference type="PROSITE" id="PS51149">
    <property type="entry name" value="GLY_RADICAL_2"/>
    <property type="match status" value="1"/>
</dbReference>
<feature type="domain" description="Glycine radical" evidence="18">
    <location>
        <begin position="657"/>
        <end position="781"/>
    </location>
</feature>
<dbReference type="InterPro" id="IPR001150">
    <property type="entry name" value="Gly_radical"/>
</dbReference>
<evidence type="ECO:0000256" key="6">
    <source>
        <dbReference type="ARBA" id="ARBA00022490"/>
    </source>
</evidence>
<dbReference type="Gene3D" id="3.20.70.20">
    <property type="match status" value="1"/>
</dbReference>
<evidence type="ECO:0000256" key="15">
    <source>
        <dbReference type="PIRSR" id="PIRSR000379-2"/>
    </source>
</evidence>
<dbReference type="GO" id="GO:0008861">
    <property type="term" value="F:formate C-acetyltransferase activity"/>
    <property type="evidence" value="ECO:0007669"/>
    <property type="project" value="UniProtKB-UniRule"/>
</dbReference>
<keyword evidence="8 17" id="KW-0808">Transferase</keyword>
<sequence>MTDGVAEFTARECENCVMPTVWAKCPDGLCVFCPDTMEVKMFKKWNEFEKGAWTNEINVRDFIQKNYSPYTGDESFLAGKSEKTAKLFAKVEELLKEEQKRGIYDIYTDKLAAIDCAGAGYVDRDNETIVGLQSDGPLKRLLNPYGGVRMVEGAIKAYNLDVPCDILADFKKYRKSHNEGVFDVYNDEIKKARSVGLMTGLPDAYGRGRIIGDYRRIALYGIDYLIEEKKNYLKEMAFPFTEESLRNREEISEQIKALNKMKTMASAYGIDISVPAENAQEAVQFLYFGYLAGVKENNGAAMSLGRTSSFLDIYIEKDIEKGLINEVQAQELIDQFVIKLRIIRHLRTPEYDELFAGDPNWITEVLGGMGEDGRTLVTKTTYRFLHTLTNLSAAPEPNMTVLWSENLPESFKKYCSRMSIETSSIQYENDDIMRPMHGDDYAIACCISAMRVGKEMQFFGARCNLAKALLFAINGGVDELTGETIIEGIEKIDAEILDFDQLMDNYKIVLSKVAELYVNTMNSIHYMHDKYAYEAGQMALHDGVVGRYMAFGVAGLSIVMDSFSAVKHAEVKAVRENGLTTDFEINGEYPAYGNDLDEVDYLGNEILSFFTNELRKHKAYRDAKHTLSVLTITSNVVYGKKTGTTPDGRKAGAPFAPGANPMHGRDSSGALASLNSVAKLQYEDICEDGISNTFTVIPEAIGKLDRHRIDNLATIMDGYFGQKGHHLNVNVLRKELLLDAYDNPDKYPNLTIRVSGYAVKFNKLTKEQQMDVINRTFHKKM</sequence>
<dbReference type="InterPro" id="IPR019777">
    <property type="entry name" value="Form_AcTrfase_GR_CS"/>
</dbReference>
<accession>A0A1M6L0V5</accession>
<comment type="subcellular location">
    <subcellularLocation>
        <location evidence="1 17">Cytoplasm</location>
    </subcellularLocation>
</comment>
<dbReference type="GO" id="GO:0005829">
    <property type="term" value="C:cytosol"/>
    <property type="evidence" value="ECO:0007669"/>
    <property type="project" value="TreeGrafter"/>
</dbReference>
<evidence type="ECO:0000256" key="5">
    <source>
        <dbReference type="ARBA" id="ARBA00013897"/>
    </source>
</evidence>
<reference evidence="20 21" key="1">
    <citation type="submission" date="2016-11" db="EMBL/GenBank/DDBJ databases">
        <authorList>
            <person name="Jaros S."/>
            <person name="Januszkiewicz K."/>
            <person name="Wedrychowicz H."/>
        </authorList>
    </citation>
    <scope>NUCLEOTIDE SEQUENCE [LARGE SCALE GENOMIC DNA]</scope>
    <source>
        <strain evidence="20 21">DSM 17477</strain>
    </source>
</reference>
<dbReference type="Proteomes" id="UP000184052">
    <property type="component" value="Unassembled WGS sequence"/>
</dbReference>
<evidence type="ECO:0000256" key="10">
    <source>
        <dbReference type="ARBA" id="ARBA00023277"/>
    </source>
</evidence>
<feature type="domain" description="PFL" evidence="19">
    <location>
        <begin position="37"/>
        <end position="650"/>
    </location>
</feature>
<gene>
    <name evidence="20" type="ORF">SAMN02745751_03036</name>
</gene>
<evidence type="ECO:0000256" key="9">
    <source>
        <dbReference type="ARBA" id="ARBA00022818"/>
    </source>
</evidence>
<keyword evidence="11 17" id="KW-0012">Acyltransferase</keyword>
<dbReference type="InterPro" id="IPR050244">
    <property type="entry name" value="Auton_GlycylRad_Cofactor"/>
</dbReference>
<evidence type="ECO:0000256" key="13">
    <source>
        <dbReference type="ARBA" id="ARBA00049029"/>
    </source>
</evidence>
<dbReference type="NCBIfam" id="TIGR01255">
    <property type="entry name" value="pyr_form_ly_1"/>
    <property type="match status" value="1"/>
</dbReference>
<evidence type="ECO:0000256" key="12">
    <source>
        <dbReference type="ARBA" id="ARBA00031063"/>
    </source>
</evidence>
<evidence type="ECO:0000313" key="20">
    <source>
        <dbReference type="EMBL" id="SHJ64769.1"/>
    </source>
</evidence>
<dbReference type="PANTHER" id="PTHR30191:SF0">
    <property type="entry name" value="FORMATE ACETYLTRANSFERASE 1"/>
    <property type="match status" value="1"/>
</dbReference>
<dbReference type="UniPathway" id="UPA00920">
    <property type="reaction ID" value="UER00891"/>
</dbReference>
<dbReference type="CDD" id="cd01678">
    <property type="entry name" value="PFL1"/>
    <property type="match status" value="1"/>
</dbReference>
<organism evidence="20 21">
    <name type="scientific">Dethiosulfatibacter aminovorans DSM 17477</name>
    <dbReference type="NCBI Taxonomy" id="1121476"/>
    <lineage>
        <taxon>Bacteria</taxon>
        <taxon>Bacillati</taxon>
        <taxon>Bacillota</taxon>
        <taxon>Tissierellia</taxon>
        <taxon>Dethiosulfatibacter</taxon>
    </lineage>
</organism>
<dbReference type="PANTHER" id="PTHR30191">
    <property type="entry name" value="FORMATE ACETYLTRANSFERASE"/>
    <property type="match status" value="1"/>
</dbReference>
<evidence type="ECO:0000256" key="2">
    <source>
        <dbReference type="ARBA" id="ARBA00004809"/>
    </source>
</evidence>
<dbReference type="Pfam" id="PF01228">
    <property type="entry name" value="Gly_radical"/>
    <property type="match status" value="1"/>
</dbReference>
<keyword evidence="10 17" id="KW-0119">Carbohydrate metabolism</keyword>
<feature type="active site" description="Cysteine radical intermediate" evidence="14">
    <location>
        <position position="446"/>
    </location>
</feature>
<comment type="catalytic activity">
    <reaction evidence="13 17">
        <text>formate + acetyl-CoA = pyruvate + CoA</text>
        <dbReference type="Rhea" id="RHEA:11844"/>
        <dbReference type="ChEBI" id="CHEBI:15361"/>
        <dbReference type="ChEBI" id="CHEBI:15740"/>
        <dbReference type="ChEBI" id="CHEBI:57287"/>
        <dbReference type="ChEBI" id="CHEBI:57288"/>
        <dbReference type="EC" id="2.3.1.54"/>
    </reaction>
</comment>
<dbReference type="EMBL" id="FQZL01000029">
    <property type="protein sequence ID" value="SHJ64769.1"/>
    <property type="molecule type" value="Genomic_DNA"/>
</dbReference>
<evidence type="ECO:0000256" key="16">
    <source>
        <dbReference type="PROSITE-ProRule" id="PRU00493"/>
    </source>
</evidence>
<comment type="similarity">
    <text evidence="3 17">Belongs to the glycyl radical enzyme (GRE) family. PFL subfamily.</text>
</comment>